<feature type="domain" description="DNA-directed DNA polymerase family B multifunctional" evidence="9">
    <location>
        <begin position="772"/>
        <end position="874"/>
    </location>
</feature>
<dbReference type="Pfam" id="PF00136">
    <property type="entry name" value="DNA_pol_B"/>
    <property type="match status" value="2"/>
</dbReference>
<dbReference type="InterPro" id="IPR006172">
    <property type="entry name" value="DNA-dir_DNA_pol_B"/>
</dbReference>
<evidence type="ECO:0000256" key="8">
    <source>
        <dbReference type="SAM" id="Coils"/>
    </source>
</evidence>
<dbReference type="EMBL" id="MN739680">
    <property type="protein sequence ID" value="QHT20683.1"/>
    <property type="molecule type" value="Genomic_DNA"/>
</dbReference>
<evidence type="ECO:0000256" key="3">
    <source>
        <dbReference type="ARBA" id="ARBA00022679"/>
    </source>
</evidence>
<proteinExistence type="inferred from homology"/>
<dbReference type="GO" id="GO:0045004">
    <property type="term" value="P:DNA replication proofreading"/>
    <property type="evidence" value="ECO:0007669"/>
    <property type="project" value="TreeGrafter"/>
</dbReference>
<dbReference type="GO" id="GO:0003887">
    <property type="term" value="F:DNA-directed DNA polymerase activity"/>
    <property type="evidence" value="ECO:0007669"/>
    <property type="project" value="UniProtKB-KW"/>
</dbReference>
<sequence>MEKFYKQNYISVPSNFYKNDIDMQIIEWWAQDEENDDEESEEEEYEDGSKNNYENEKIKDVYTIRCFGVTKEGISVTCKINGFNPFYYIKVSDDFGKVKFHKFLSYIESSFLSRTFKNSGLAKENGRHLSGLVEKKDLFGFKNGRTYKFIKLVFTNYTALMKSRYIFKNAVNINEVTKKPTKFKLYESNFEPFMRYCHIKDILMAGWIKLPKGKYSKTQETASTQIEIEIDRRNVISLREKQDMAKFLQASWDIEVYSCDGTFPDPAKMVKDKNGNITYPNEIYQIATTYQYYGDEGPLIKHLLTLKKCAKIDDPNVIVEECKDEKELIKRWVDTISLMDPDIFYTYNGDSFDCIYLTERSLLCGLLTKKEGAITKMRYEGYVFKKLSRMSYTQADIKKEFFSSSAYGDSEFNRIYIPGRLNYDLLIHYKRGMKKYSSYKLDSIANEILKQGKNDVTAKDIFAFYESGDPEKIKTIGEYSIMDTYLLQKLVDKQLILTNIIQLANVTFVPIGFLTTRGQTIKVYSQVLRKARQMEFLVPHTNFNEDSNPIGIKTMNAHGLDDTDTGEYIEVNCGSSQLGKKMRVCGKISEIIDENEFVILSDTELQQELFNVNYRYKGSNTLVSRMWSAEDAVDDSFTGATVLEPKPGMYYDDNIAVLDFASLYPCVEISRNLCYSTLVMDDKYRDISGVKYETIEWDDKVEYKLKQTCEGVGKSGKSKGQVCGKQAYFDVDGKFYCRIHDPIKKERSSDEKFQKRDVRYSYTIVQPHKDENGNLINKGVVPAMLEELYAERKKVKKQMEKASEEGNKLLEDILNSTQLAIKVSLNSTYGFVSRNRGNLILKPLGQLTTAIGRMLIEQSKEYAEGEFLKYIKENSVLKQKIERKKLDYSEKEKELILNRFKV</sequence>
<dbReference type="InterPro" id="IPR043502">
    <property type="entry name" value="DNA/RNA_pol_sf"/>
</dbReference>
<name>A0A6C0DWJ9_9ZZZZ</name>
<dbReference type="AlphaFoldDB" id="A0A6C0DWJ9"/>
<evidence type="ECO:0000256" key="2">
    <source>
        <dbReference type="ARBA" id="ARBA00012417"/>
    </source>
</evidence>
<dbReference type="Pfam" id="PF03104">
    <property type="entry name" value="DNA_pol_B_exo1"/>
    <property type="match status" value="1"/>
</dbReference>
<accession>A0A6C0DWJ9</accession>
<evidence type="ECO:0000259" key="10">
    <source>
        <dbReference type="Pfam" id="PF03104"/>
    </source>
</evidence>
<dbReference type="GO" id="GO:0006297">
    <property type="term" value="P:nucleotide-excision repair, DNA gap filling"/>
    <property type="evidence" value="ECO:0007669"/>
    <property type="project" value="TreeGrafter"/>
</dbReference>
<dbReference type="GO" id="GO:0008296">
    <property type="term" value="F:3'-5'-DNA exonuclease activity"/>
    <property type="evidence" value="ECO:0007669"/>
    <property type="project" value="TreeGrafter"/>
</dbReference>
<dbReference type="PANTHER" id="PTHR10322:SF23">
    <property type="entry name" value="DNA POLYMERASE DELTA CATALYTIC SUBUNIT"/>
    <property type="match status" value="1"/>
</dbReference>
<dbReference type="GO" id="GO:0000166">
    <property type="term" value="F:nucleotide binding"/>
    <property type="evidence" value="ECO:0007669"/>
    <property type="project" value="InterPro"/>
</dbReference>
<evidence type="ECO:0000256" key="6">
    <source>
        <dbReference type="ARBA" id="ARBA00023125"/>
    </source>
</evidence>
<protein>
    <recommendedName>
        <fullName evidence="2">DNA-directed DNA polymerase</fullName>
        <ecNumber evidence="2">2.7.7.7</ecNumber>
    </recommendedName>
</protein>
<evidence type="ECO:0000256" key="4">
    <source>
        <dbReference type="ARBA" id="ARBA00022695"/>
    </source>
</evidence>
<dbReference type="SUPFAM" id="SSF56672">
    <property type="entry name" value="DNA/RNA polymerases"/>
    <property type="match status" value="1"/>
</dbReference>
<dbReference type="SMART" id="SM00486">
    <property type="entry name" value="POLBc"/>
    <property type="match status" value="1"/>
</dbReference>
<dbReference type="InterPro" id="IPR036397">
    <property type="entry name" value="RNaseH_sf"/>
</dbReference>
<dbReference type="GO" id="GO:0006287">
    <property type="term" value="P:base-excision repair, gap-filling"/>
    <property type="evidence" value="ECO:0007669"/>
    <property type="project" value="TreeGrafter"/>
</dbReference>
<dbReference type="InterPro" id="IPR012337">
    <property type="entry name" value="RNaseH-like_sf"/>
</dbReference>
<dbReference type="Gene3D" id="3.30.420.10">
    <property type="entry name" value="Ribonuclease H-like superfamily/Ribonuclease H"/>
    <property type="match status" value="1"/>
</dbReference>
<keyword evidence="5" id="KW-0239">DNA-directed DNA polymerase</keyword>
<evidence type="ECO:0000256" key="7">
    <source>
        <dbReference type="ARBA" id="ARBA00049244"/>
    </source>
</evidence>
<comment type="catalytic activity">
    <reaction evidence="7">
        <text>DNA(n) + a 2'-deoxyribonucleoside 5'-triphosphate = DNA(n+1) + diphosphate</text>
        <dbReference type="Rhea" id="RHEA:22508"/>
        <dbReference type="Rhea" id="RHEA-COMP:17339"/>
        <dbReference type="Rhea" id="RHEA-COMP:17340"/>
        <dbReference type="ChEBI" id="CHEBI:33019"/>
        <dbReference type="ChEBI" id="CHEBI:61560"/>
        <dbReference type="ChEBI" id="CHEBI:173112"/>
        <dbReference type="EC" id="2.7.7.7"/>
    </reaction>
</comment>
<reference evidence="11" key="1">
    <citation type="journal article" date="2020" name="Nature">
        <title>Giant virus diversity and host interactions through global metagenomics.</title>
        <authorList>
            <person name="Schulz F."/>
            <person name="Roux S."/>
            <person name="Paez-Espino D."/>
            <person name="Jungbluth S."/>
            <person name="Walsh D.A."/>
            <person name="Denef V.J."/>
            <person name="McMahon K.D."/>
            <person name="Konstantinidis K.T."/>
            <person name="Eloe-Fadrosh E.A."/>
            <person name="Kyrpides N.C."/>
            <person name="Woyke T."/>
        </authorList>
    </citation>
    <scope>NUCLEOTIDE SEQUENCE</scope>
    <source>
        <strain evidence="11">GVMAG-M-3300023174-68</strain>
    </source>
</reference>
<dbReference type="InterPro" id="IPR050240">
    <property type="entry name" value="DNA_pol_type-B"/>
</dbReference>
<dbReference type="InterPro" id="IPR006134">
    <property type="entry name" value="DNA-dir_DNA_pol_B_multi_dom"/>
</dbReference>
<organism evidence="11">
    <name type="scientific">viral metagenome</name>
    <dbReference type="NCBI Taxonomy" id="1070528"/>
    <lineage>
        <taxon>unclassified sequences</taxon>
        <taxon>metagenomes</taxon>
        <taxon>organismal metagenomes</taxon>
    </lineage>
</organism>
<keyword evidence="3" id="KW-0808">Transferase</keyword>
<dbReference type="Gene3D" id="3.30.342.10">
    <property type="entry name" value="DNA Polymerase, chain B, domain 1"/>
    <property type="match status" value="1"/>
</dbReference>
<evidence type="ECO:0000256" key="5">
    <source>
        <dbReference type="ARBA" id="ARBA00022932"/>
    </source>
</evidence>
<feature type="domain" description="DNA-directed DNA polymerase family B multifunctional" evidence="9">
    <location>
        <begin position="510"/>
        <end position="706"/>
    </location>
</feature>
<keyword evidence="8" id="KW-0175">Coiled coil</keyword>
<comment type="similarity">
    <text evidence="1">Belongs to the DNA polymerase type-B family.</text>
</comment>
<dbReference type="SUPFAM" id="SSF53098">
    <property type="entry name" value="Ribonuclease H-like"/>
    <property type="match status" value="1"/>
</dbReference>
<evidence type="ECO:0000313" key="11">
    <source>
        <dbReference type="EMBL" id="QHT20683.1"/>
    </source>
</evidence>
<dbReference type="InterPro" id="IPR006133">
    <property type="entry name" value="DNA-dir_DNA_pol_B_exonuc"/>
</dbReference>
<feature type="domain" description="DNA-directed DNA polymerase family B exonuclease" evidence="10">
    <location>
        <begin position="184"/>
        <end position="444"/>
    </location>
</feature>
<dbReference type="Gene3D" id="3.90.1600.10">
    <property type="entry name" value="Palm domain of DNA polymerase"/>
    <property type="match status" value="1"/>
</dbReference>
<dbReference type="GO" id="GO:0003677">
    <property type="term" value="F:DNA binding"/>
    <property type="evidence" value="ECO:0007669"/>
    <property type="project" value="UniProtKB-KW"/>
</dbReference>
<evidence type="ECO:0000256" key="1">
    <source>
        <dbReference type="ARBA" id="ARBA00005755"/>
    </source>
</evidence>
<feature type="coiled-coil region" evidence="8">
    <location>
        <begin position="785"/>
        <end position="812"/>
    </location>
</feature>
<keyword evidence="4" id="KW-0548">Nucleotidyltransferase</keyword>
<dbReference type="PANTHER" id="PTHR10322">
    <property type="entry name" value="DNA POLYMERASE CATALYTIC SUBUNIT"/>
    <property type="match status" value="1"/>
</dbReference>
<dbReference type="InterPro" id="IPR023211">
    <property type="entry name" value="DNA_pol_palm_dom_sf"/>
</dbReference>
<dbReference type="EC" id="2.7.7.7" evidence="2"/>
<keyword evidence="6" id="KW-0238">DNA-binding</keyword>
<evidence type="ECO:0000259" key="9">
    <source>
        <dbReference type="Pfam" id="PF00136"/>
    </source>
</evidence>
<dbReference type="Gene3D" id="1.10.287.690">
    <property type="entry name" value="Helix hairpin bin"/>
    <property type="match status" value="1"/>
</dbReference>
<dbReference type="GO" id="GO:0043625">
    <property type="term" value="C:delta DNA polymerase complex"/>
    <property type="evidence" value="ECO:0007669"/>
    <property type="project" value="TreeGrafter"/>
</dbReference>